<evidence type="ECO:0000313" key="2">
    <source>
        <dbReference type="Proteomes" id="UP000474104"/>
    </source>
</evidence>
<dbReference type="Proteomes" id="UP000474104">
    <property type="component" value="Unassembled WGS sequence"/>
</dbReference>
<name>A0A9X5H896_9FIRM</name>
<evidence type="ECO:0000313" key="1">
    <source>
        <dbReference type="EMBL" id="NDO71003.1"/>
    </source>
</evidence>
<comment type="caution">
    <text evidence="1">The sequence shown here is derived from an EMBL/GenBank/DDBJ whole genome shotgun (WGS) entry which is preliminary data.</text>
</comment>
<gene>
    <name evidence="1" type="ORF">FMM80_21040</name>
</gene>
<reference evidence="1 2" key="1">
    <citation type="submission" date="2019-07" db="EMBL/GenBank/DDBJ databases">
        <title>Draft genome sequences of 15 bacterial species constituting the stable defined intestinal microbiota of the GM15 gnotobiotic mouse model.</title>
        <authorList>
            <person name="Elie C."/>
            <person name="Mathieu A."/>
            <person name="Saliou A."/>
            <person name="Darnaud M."/>
            <person name="Leulier F."/>
            <person name="Tamellini A."/>
        </authorList>
    </citation>
    <scope>NUCLEOTIDE SEQUENCE [LARGE SCALE GENOMIC DNA]</scope>
    <source>
        <strain evidence="2">ASF 502</strain>
    </source>
</reference>
<sequence>MNKLIEDLIEKGMGRLMDESRDEMAQADEIYLNDHKDEDDLEKRYASLNLTREQRIIINDYIACASTVNHRFADISYMCGVKHAVGMLASLGLIKGIEAES</sequence>
<dbReference type="EMBL" id="VIRB01000129">
    <property type="protein sequence ID" value="NDO71003.1"/>
    <property type="molecule type" value="Genomic_DNA"/>
</dbReference>
<dbReference type="OrthoDB" id="2050905at2"/>
<protein>
    <submittedName>
        <fullName evidence="1">Uncharacterized protein</fullName>
    </submittedName>
</protein>
<dbReference type="AlphaFoldDB" id="A0A9X5H896"/>
<dbReference type="RefSeq" id="WP_004079835.1">
    <property type="nucleotide sequence ID" value="NZ_VIRB01000129.1"/>
</dbReference>
<organism evidence="1 2">
    <name type="scientific">Schaedlerella arabinosiphila</name>
    <dbReference type="NCBI Taxonomy" id="2044587"/>
    <lineage>
        <taxon>Bacteria</taxon>
        <taxon>Bacillati</taxon>
        <taxon>Bacillota</taxon>
        <taxon>Clostridia</taxon>
        <taxon>Lachnospirales</taxon>
        <taxon>Lachnospiraceae</taxon>
        <taxon>Schaedlerella</taxon>
    </lineage>
</organism>
<accession>A0A9X5H896</accession>
<proteinExistence type="predicted"/>